<proteinExistence type="predicted"/>
<evidence type="ECO:0000313" key="1">
    <source>
        <dbReference type="EMBL" id="MBB3940037.1"/>
    </source>
</evidence>
<comment type="caution">
    <text evidence="1">The sequence shown here is derived from an EMBL/GenBank/DDBJ whole genome shotgun (WGS) entry which is preliminary data.</text>
</comment>
<evidence type="ECO:0000313" key="2">
    <source>
        <dbReference type="Proteomes" id="UP000561459"/>
    </source>
</evidence>
<sequence>MTPRFANFLAIDWSGAVGPRQPGIALAQCTIEEDAPRLLTPPDHRHWSREMVLRHLRHDLSADTLVGMDLGISLPFADGGAFFPGWERSPADAPALWALIDTICSDDPNLGAGSFVDHPDLSPYFRRHGGREGDRFHLSATAHRRGRFRVTETAQERAGCKPYSNFNLVGAAQVGKSSLTGMRLLHQLRSQVFVWPVDGRDIPANGSVVVEIYTAIAALAASRRAGRSKIRDGADLDAALVQLGSPPTGLSGPLDDHSTDALLTAAWLRRHADDKALWHPPELTEKIALTEGWTFGAA</sequence>
<accession>A0A7W6FZC7</accession>
<evidence type="ECO:0008006" key="3">
    <source>
        <dbReference type="Google" id="ProtNLM"/>
    </source>
</evidence>
<reference evidence="1 2" key="1">
    <citation type="submission" date="2020-08" db="EMBL/GenBank/DDBJ databases">
        <title>Genomic Encyclopedia of Type Strains, Phase IV (KMG-IV): sequencing the most valuable type-strain genomes for metagenomic binning, comparative biology and taxonomic classification.</title>
        <authorList>
            <person name="Goeker M."/>
        </authorList>
    </citation>
    <scope>NUCLEOTIDE SEQUENCE [LARGE SCALE GENOMIC DNA]</scope>
    <source>
        <strain evidence="1 2">DSM 27568</strain>
    </source>
</reference>
<dbReference type="AlphaFoldDB" id="A0A7W6FZC7"/>
<dbReference type="Proteomes" id="UP000561459">
    <property type="component" value="Unassembled WGS sequence"/>
</dbReference>
<protein>
    <recommendedName>
        <fullName evidence="3">DUF429 domain-containing protein</fullName>
    </recommendedName>
</protein>
<organism evidence="1 2">
    <name type="scientific">Novosphingobium fluoreni</name>
    <dbReference type="NCBI Taxonomy" id="1391222"/>
    <lineage>
        <taxon>Bacteria</taxon>
        <taxon>Pseudomonadati</taxon>
        <taxon>Pseudomonadota</taxon>
        <taxon>Alphaproteobacteria</taxon>
        <taxon>Sphingomonadales</taxon>
        <taxon>Sphingomonadaceae</taxon>
        <taxon>Novosphingobium</taxon>
    </lineage>
</organism>
<keyword evidence="2" id="KW-1185">Reference proteome</keyword>
<dbReference type="RefSeq" id="WP_183616702.1">
    <property type="nucleotide sequence ID" value="NZ_JACIDY010000003.1"/>
</dbReference>
<dbReference type="EMBL" id="JACIDY010000003">
    <property type="protein sequence ID" value="MBB3940037.1"/>
    <property type="molecule type" value="Genomic_DNA"/>
</dbReference>
<gene>
    <name evidence="1" type="ORF">GGR39_001687</name>
</gene>
<name>A0A7W6FZC7_9SPHN</name>